<keyword evidence="13" id="KW-0413">Isomerase</keyword>
<feature type="coiled-coil region" evidence="22">
    <location>
        <begin position="82"/>
        <end position="115"/>
    </location>
</feature>
<dbReference type="InterPro" id="IPR027417">
    <property type="entry name" value="P-loop_NTPase"/>
</dbReference>
<evidence type="ECO:0000256" key="20">
    <source>
        <dbReference type="ARBA" id="ARBA00045702"/>
    </source>
</evidence>
<comment type="caution">
    <text evidence="25">The sequence shown here is derived from an EMBL/GenBank/DDBJ whole genome shotgun (WGS) entry which is preliminary data.</text>
</comment>
<evidence type="ECO:0000256" key="13">
    <source>
        <dbReference type="ARBA" id="ARBA00023235"/>
    </source>
</evidence>
<feature type="compositionally biased region" description="Basic and acidic residues" evidence="23">
    <location>
        <begin position="133"/>
        <end position="145"/>
    </location>
</feature>
<comment type="catalytic activity">
    <reaction evidence="21">
        <text>ATP + H2O = ADP + phosphate + H(+)</text>
        <dbReference type="Rhea" id="RHEA:13065"/>
        <dbReference type="ChEBI" id="CHEBI:15377"/>
        <dbReference type="ChEBI" id="CHEBI:15378"/>
        <dbReference type="ChEBI" id="CHEBI:30616"/>
        <dbReference type="ChEBI" id="CHEBI:43474"/>
        <dbReference type="ChEBI" id="CHEBI:456216"/>
        <dbReference type="EC" id="5.6.2.3"/>
    </reaction>
</comment>
<keyword evidence="11" id="KW-0408">Iron</keyword>
<dbReference type="GO" id="GO:0004386">
    <property type="term" value="F:helicase activity"/>
    <property type="evidence" value="ECO:0007669"/>
    <property type="project" value="UniProtKB-KW"/>
</dbReference>
<organism evidence="25 26">
    <name type="scientific">Macrophomina phaseolina</name>
    <dbReference type="NCBI Taxonomy" id="35725"/>
    <lineage>
        <taxon>Eukaryota</taxon>
        <taxon>Fungi</taxon>
        <taxon>Dikarya</taxon>
        <taxon>Ascomycota</taxon>
        <taxon>Pezizomycotina</taxon>
        <taxon>Dothideomycetes</taxon>
        <taxon>Dothideomycetes incertae sedis</taxon>
        <taxon>Botryosphaeriales</taxon>
        <taxon>Botryosphaeriaceae</taxon>
        <taxon>Macrophomina</taxon>
    </lineage>
</organism>
<evidence type="ECO:0000256" key="7">
    <source>
        <dbReference type="ARBA" id="ARBA00022741"/>
    </source>
</evidence>
<dbReference type="InterPro" id="IPR010614">
    <property type="entry name" value="RAD3-like_helicase_DEAD"/>
</dbReference>
<reference evidence="25 26" key="1">
    <citation type="journal article" date="2021" name="Nat. Commun.">
        <title>Genetic determinants of endophytism in the Arabidopsis root mycobiome.</title>
        <authorList>
            <person name="Mesny F."/>
            <person name="Miyauchi S."/>
            <person name="Thiergart T."/>
            <person name="Pickel B."/>
            <person name="Atanasova L."/>
            <person name="Karlsson M."/>
            <person name="Huettel B."/>
            <person name="Barry K.W."/>
            <person name="Haridas S."/>
            <person name="Chen C."/>
            <person name="Bauer D."/>
            <person name="Andreopoulos W."/>
            <person name="Pangilinan J."/>
            <person name="LaButti K."/>
            <person name="Riley R."/>
            <person name="Lipzen A."/>
            <person name="Clum A."/>
            <person name="Drula E."/>
            <person name="Henrissat B."/>
            <person name="Kohler A."/>
            <person name="Grigoriev I.V."/>
            <person name="Martin F.M."/>
            <person name="Hacquard S."/>
        </authorList>
    </citation>
    <scope>NUCLEOTIDE SEQUENCE [LARGE SCALE GENOMIC DNA]</scope>
    <source>
        <strain evidence="25 26">MPI-SDFR-AT-0080</strain>
    </source>
</reference>
<keyword evidence="14" id="KW-0539">Nucleus</keyword>
<evidence type="ECO:0000256" key="21">
    <source>
        <dbReference type="ARBA" id="ARBA00048954"/>
    </source>
</evidence>
<evidence type="ECO:0000256" key="1">
    <source>
        <dbReference type="ARBA" id="ARBA00001966"/>
    </source>
</evidence>
<dbReference type="Pfam" id="PF13307">
    <property type="entry name" value="Helicase_C_2"/>
    <property type="match status" value="1"/>
</dbReference>
<name>A0ABQ8GRB9_9PEZI</name>
<feature type="region of interest" description="Disordered" evidence="23">
    <location>
        <begin position="116"/>
        <end position="169"/>
    </location>
</feature>
<evidence type="ECO:0000256" key="10">
    <source>
        <dbReference type="ARBA" id="ARBA00022840"/>
    </source>
</evidence>
<gene>
    <name evidence="25" type="ORF">B0J12DRAFT_641258</name>
</gene>
<sequence>MELDFHHPYQPYDIQKQFMTALYDCVEQRKVGIFESPTGTGKSLSLICGSLTWLRDHKRRTFEEGLAADALDEDEPEWMLEHARKEKRRAALQQRAELEERLANVRAKERKLKERYENGEPLFKRQRTNMDNADPRDDDETRFLLDDYESDEDERGTGGLRNGRESGFSAETEALMKKLGMPVGKTDAEENAEEVDELKVFYCSRTHSQLSQFAGELRRVKMPPAISSSEGQQMRSGQQDDAHTEITENFKHLTLGSRKNLCINPKVQKLGSAPLVNEKCLDLQKPGTAADRKCPYLPTKETKPIVNDFRDHTLADIRDIEDLGKIGKKLGVCPYYASRAAVKPSEIVTLPYPLLLQKTAREALDINMKGHVVIIDEAHNLMDAITGIYSVSVSLSQLLRSRGQLTTYLQRFRNKLKGKNRVYLAQTVRLVDSLIRYLQSIDSNTGEEEGIVQIGDLMAGKGVDQINLYKLLRYLDESRLARKVDGYVLHTEEQEKSKQSTSAMSGEPRSTMPVLMHIQSFFYALLNPSVEGRFFYAKNDEELGLCLKYMLLDPTHHFRDIVEDARAVILAGGTMSPMSDYSEHLLSYLPPSRIVTVSCGHVIPPSNLLAWPVTTGPSGAPFDFTFEKRNTEATILDLGSALLSFISSIPDGVVVFFPSYAYLDRCMEAWQRLPSPRASGAKTLYDALRLVKPIFHESKSKATRMEKTKTAPPEQINVTTDSVLSAYSTAVATGNGRGALLLAVIGGSLSEGINFSDGLGRGVVVVGLPFPNPHSAEWKAKLAYISRKAVEKGGSGDAGKAAAREFYENACMRAVNQCVGRAIRHRNDYASILLVDRRYESDRIKGKFPGWIRGSLRKGDGMQVVKRGLVEFFAGKT</sequence>
<evidence type="ECO:0000256" key="22">
    <source>
        <dbReference type="SAM" id="Coils"/>
    </source>
</evidence>
<dbReference type="SUPFAM" id="SSF52540">
    <property type="entry name" value="P-loop containing nucleoside triphosphate hydrolases"/>
    <property type="match status" value="1"/>
</dbReference>
<dbReference type="SMART" id="SM00491">
    <property type="entry name" value="HELICc2"/>
    <property type="match status" value="1"/>
</dbReference>
<comment type="similarity">
    <text evidence="3">Belongs to the DEAD box helicase family. DEAH subfamily. DDX11/CHL1 sub-subfamily.</text>
</comment>
<dbReference type="InterPro" id="IPR045028">
    <property type="entry name" value="DinG/Rad3-like"/>
</dbReference>
<evidence type="ECO:0000256" key="5">
    <source>
        <dbReference type="ARBA" id="ARBA00017386"/>
    </source>
</evidence>
<dbReference type="PANTHER" id="PTHR11472">
    <property type="entry name" value="DNA REPAIR DEAD HELICASE RAD3/XP-D SUBFAMILY MEMBER"/>
    <property type="match status" value="1"/>
</dbReference>
<keyword evidence="15" id="KW-0131">Cell cycle</keyword>
<evidence type="ECO:0000256" key="3">
    <source>
        <dbReference type="ARBA" id="ARBA00008435"/>
    </source>
</evidence>
<evidence type="ECO:0000256" key="18">
    <source>
        <dbReference type="ARBA" id="ARBA00044998"/>
    </source>
</evidence>
<dbReference type="Proteomes" id="UP000774617">
    <property type="component" value="Unassembled WGS sequence"/>
</dbReference>
<evidence type="ECO:0000256" key="15">
    <source>
        <dbReference type="ARBA" id="ARBA00023306"/>
    </source>
</evidence>
<protein>
    <recommendedName>
        <fullName evidence="5">ATP-dependent DNA helicase CHL1</fullName>
        <ecNumber evidence="17">5.6.2.3</ecNumber>
    </recommendedName>
    <alternativeName>
        <fullName evidence="4">ATP-dependent DNA helicase chl1</fullName>
    </alternativeName>
    <alternativeName>
        <fullName evidence="16">Chromosome loss protein 1</fullName>
    </alternativeName>
    <alternativeName>
        <fullName evidence="18 19">DNA 5'-3' helicase CHL1</fullName>
    </alternativeName>
</protein>
<dbReference type="PROSITE" id="PS51193">
    <property type="entry name" value="HELICASE_ATP_BIND_2"/>
    <property type="match status" value="1"/>
</dbReference>
<comment type="subcellular location">
    <subcellularLocation>
        <location evidence="2">Nucleus</location>
    </subcellularLocation>
</comment>
<evidence type="ECO:0000256" key="9">
    <source>
        <dbReference type="ARBA" id="ARBA00022806"/>
    </source>
</evidence>
<keyword evidence="6" id="KW-0479">Metal-binding</keyword>
<evidence type="ECO:0000256" key="6">
    <source>
        <dbReference type="ARBA" id="ARBA00022723"/>
    </source>
</evidence>
<evidence type="ECO:0000256" key="16">
    <source>
        <dbReference type="ARBA" id="ARBA00029709"/>
    </source>
</evidence>
<dbReference type="InterPro" id="IPR006555">
    <property type="entry name" value="ATP-dep_Helicase_C"/>
</dbReference>
<comment type="function">
    <text evidence="20">ATP-dependent DNA helicase important for chromosome transmission and normal cell cycle progression in G(2)/M. May have a role in changing DNA topology to allow the loading of proteins involved in maintaining sister chromatid cohesion in the vicinity of the centromeres. Has a specific role in chromosome segregation during meiosis II.</text>
</comment>
<dbReference type="InterPro" id="IPR014013">
    <property type="entry name" value="Helic_SF1/SF2_ATP-bd_DinG/Rad3"/>
</dbReference>
<dbReference type="InterPro" id="IPR013020">
    <property type="entry name" value="Rad3/Chl1-like"/>
</dbReference>
<feature type="domain" description="Helicase ATP-binding" evidence="24">
    <location>
        <begin position="1"/>
        <end position="428"/>
    </location>
</feature>
<accession>A0ABQ8GRB9</accession>
<keyword evidence="22" id="KW-0175">Coiled coil</keyword>
<proteinExistence type="inferred from homology"/>
<evidence type="ECO:0000256" key="14">
    <source>
        <dbReference type="ARBA" id="ARBA00023242"/>
    </source>
</evidence>
<keyword evidence="26" id="KW-1185">Reference proteome</keyword>
<evidence type="ECO:0000256" key="2">
    <source>
        <dbReference type="ARBA" id="ARBA00004123"/>
    </source>
</evidence>
<evidence type="ECO:0000256" key="8">
    <source>
        <dbReference type="ARBA" id="ARBA00022801"/>
    </source>
</evidence>
<evidence type="ECO:0000256" key="23">
    <source>
        <dbReference type="SAM" id="MobiDB-lite"/>
    </source>
</evidence>
<evidence type="ECO:0000256" key="12">
    <source>
        <dbReference type="ARBA" id="ARBA00023014"/>
    </source>
</evidence>
<evidence type="ECO:0000256" key="17">
    <source>
        <dbReference type="ARBA" id="ARBA00044969"/>
    </source>
</evidence>
<evidence type="ECO:0000313" key="25">
    <source>
        <dbReference type="EMBL" id="KAH7063038.1"/>
    </source>
</evidence>
<keyword evidence="10" id="KW-0067">ATP-binding</keyword>
<keyword evidence="8" id="KW-0378">Hydrolase</keyword>
<keyword evidence="9 25" id="KW-0347">Helicase</keyword>
<comment type="cofactor">
    <cofactor evidence="1">
        <name>[4Fe-4S] cluster</name>
        <dbReference type="ChEBI" id="CHEBI:49883"/>
    </cofactor>
</comment>
<evidence type="ECO:0000259" key="24">
    <source>
        <dbReference type="PROSITE" id="PS51193"/>
    </source>
</evidence>
<evidence type="ECO:0000256" key="11">
    <source>
        <dbReference type="ARBA" id="ARBA00023004"/>
    </source>
</evidence>
<keyword evidence="12" id="KW-0411">Iron-sulfur</keyword>
<dbReference type="Pfam" id="PF06733">
    <property type="entry name" value="DEAD_2"/>
    <property type="match status" value="1"/>
</dbReference>
<keyword evidence="7" id="KW-0547">Nucleotide-binding</keyword>
<evidence type="ECO:0000256" key="4">
    <source>
        <dbReference type="ARBA" id="ARBA00016387"/>
    </source>
</evidence>
<dbReference type="InterPro" id="IPR006554">
    <property type="entry name" value="Helicase-like_DEXD_c2"/>
</dbReference>
<dbReference type="EMBL" id="JAGTJR010000002">
    <property type="protein sequence ID" value="KAH7063038.1"/>
    <property type="molecule type" value="Genomic_DNA"/>
</dbReference>
<dbReference type="SMART" id="SM00488">
    <property type="entry name" value="DEXDc2"/>
    <property type="match status" value="1"/>
</dbReference>
<dbReference type="NCBIfam" id="TIGR00604">
    <property type="entry name" value="rad3"/>
    <property type="match status" value="1"/>
</dbReference>
<evidence type="ECO:0000256" key="19">
    <source>
        <dbReference type="ARBA" id="ARBA00045008"/>
    </source>
</evidence>
<dbReference type="EC" id="5.6.2.3" evidence="17"/>
<evidence type="ECO:0000313" key="26">
    <source>
        <dbReference type="Proteomes" id="UP000774617"/>
    </source>
</evidence>
<dbReference type="PANTHER" id="PTHR11472:SF41">
    <property type="entry name" value="ATP-DEPENDENT DNA HELICASE DDX11-RELATED"/>
    <property type="match status" value="1"/>
</dbReference>
<dbReference type="Gene3D" id="3.40.50.300">
    <property type="entry name" value="P-loop containing nucleotide triphosphate hydrolases"/>
    <property type="match status" value="3"/>
</dbReference>